<keyword evidence="2" id="KW-1185">Reference proteome</keyword>
<evidence type="ECO:0000313" key="2">
    <source>
        <dbReference type="Proteomes" id="UP000054396"/>
    </source>
</evidence>
<evidence type="ECO:0000313" key="1">
    <source>
        <dbReference type="EMBL" id="KUF09050.1"/>
    </source>
</evidence>
<proteinExistence type="predicted"/>
<dbReference type="Proteomes" id="UP000054396">
    <property type="component" value="Unassembled WGS sequence"/>
</dbReference>
<dbReference type="RefSeq" id="WP_058863976.1">
    <property type="nucleotide sequence ID" value="NZ_LPXO01000018.1"/>
</dbReference>
<dbReference type="InterPro" id="IPR029060">
    <property type="entry name" value="PIN-like_dom_sf"/>
</dbReference>
<gene>
    <name evidence="1" type="ORF">AVJ23_19845</name>
</gene>
<dbReference type="EMBL" id="LPXO01000018">
    <property type="protein sequence ID" value="KUF09050.1"/>
    <property type="molecule type" value="Genomic_DNA"/>
</dbReference>
<dbReference type="SUPFAM" id="SSF88723">
    <property type="entry name" value="PIN domain-like"/>
    <property type="match status" value="1"/>
</dbReference>
<dbReference type="InterPro" id="IPR016541">
    <property type="entry name" value="UCP008505"/>
</dbReference>
<dbReference type="AlphaFoldDB" id="A0A0W7WEK7"/>
<dbReference type="STRING" id="1685382.AVJ23_19845"/>
<reference evidence="1 2" key="1">
    <citation type="submission" date="2015-12" db="EMBL/GenBank/DDBJ databases">
        <authorList>
            <person name="Shamseldin A."/>
            <person name="Moawad H."/>
            <person name="Abd El-Rahim W.M."/>
            <person name="Sadowsky M.J."/>
        </authorList>
    </citation>
    <scope>NUCLEOTIDE SEQUENCE [LARGE SCALE GENOMIC DNA]</scope>
    <source>
        <strain evidence="1 2">SJ5A-1</strain>
    </source>
</reference>
<protein>
    <recommendedName>
        <fullName evidence="3">DUF4411 family protein</fullName>
    </recommendedName>
</protein>
<dbReference type="Pfam" id="PF14367">
    <property type="entry name" value="DUF4411"/>
    <property type="match status" value="1"/>
</dbReference>
<evidence type="ECO:0008006" key="3">
    <source>
        <dbReference type="Google" id="ProtNLM"/>
    </source>
</evidence>
<name>A0A0W7WEK7_9RHOB</name>
<organism evidence="1 2">
    <name type="scientific">Pseudoponticoccus marisrubri</name>
    <dbReference type="NCBI Taxonomy" id="1685382"/>
    <lineage>
        <taxon>Bacteria</taxon>
        <taxon>Pseudomonadati</taxon>
        <taxon>Pseudomonadota</taxon>
        <taxon>Alphaproteobacteria</taxon>
        <taxon>Rhodobacterales</taxon>
        <taxon>Roseobacteraceae</taxon>
        <taxon>Pseudoponticoccus</taxon>
    </lineage>
</organism>
<sequence>MLLLDTNAFLTPALSYYAFDICGGYWNWIASAAASGKVASIAPVKRELQKKDDQVKHWIELHGTSIFMPDDGAIGNSMGQVASWATSNGYTSAAVADFLNKADAYLVAYAIHGGHDIVTLETREPLRVSKVKFPDAADAHGISTISPYEMLRRNGVRL</sequence>
<comment type="caution">
    <text evidence="1">The sequence shown here is derived from an EMBL/GenBank/DDBJ whole genome shotgun (WGS) entry which is preliminary data.</text>
</comment>
<dbReference type="OrthoDB" id="338425at2"/>
<accession>A0A0W7WEK7</accession>